<dbReference type="GeneID" id="93194278"/>
<dbReference type="EMBL" id="JAGEMX010000006">
    <property type="protein sequence ID" value="MBO1831582.1"/>
    <property type="molecule type" value="Genomic_DNA"/>
</dbReference>
<evidence type="ECO:0000313" key="2">
    <source>
        <dbReference type="EMBL" id="MBK1931557.1"/>
    </source>
</evidence>
<accession>A0AAP1YAS1</accession>
<evidence type="ECO:0000313" key="5">
    <source>
        <dbReference type="Proteomes" id="UP000664048"/>
    </source>
</evidence>
<proteinExistence type="predicted"/>
<evidence type="ECO:0000313" key="4">
    <source>
        <dbReference type="Proteomes" id="UP000611459"/>
    </source>
</evidence>
<comment type="caution">
    <text evidence="2">The sequence shown here is derived from an EMBL/GenBank/DDBJ whole genome shotgun (WGS) entry which is preliminary data.</text>
</comment>
<gene>
    <name evidence="3" type="ORF">J4M89_19600</name>
    <name evidence="2" type="ORF">JIN94_16850</name>
</gene>
<sequence>MLNEAVIPPRTVAVTAPFHHPAPTVGNPDSESRGHRHVRLTYEEFENHVRRLLAADGWSAQRVANIISALHGWMKVLGVSANDVVAEELSTRFAQAFRRYEDTIATQLSSRTQKDRQEQLHKLKQLYDAVSIDDLLPVVFSDALRFAVERSGETLAQIGRLSGIYPQVLGRWIQGHEIPQYQSIFAKIPGLEQALGLPPNTLLDRLPQRRRERYERRAAEAAAPRKDKSPKGKRGEKAICHIRPTARLKAQWEELIRFKTDTTRDGATARNSWRLKSVESSGFRIIWANMCDGSVCATAGVHWSVFAPFLGFITTHSVRGHTVPLEHADTLAWLTSTVHIKSFVQFLRIRSNNVTHHGVITLLSNARSHLRPSTGFLWLHSELLDDLCLAGDTRAHDIAAHDNPEQAWRTHCAEAYRELLQLEKSLAAQSPVRCVRSPARRIESILASDFPLKSLVKMVRDLEADEPPQAHHRDYVAWIRDVLLCKMLVSNPLRVGQFSVMRFRGERPNLYQSTDGGWRLRFDPSDFKNEKGAAFEEYDAAVEPSVWPWIRR</sequence>
<organism evidence="2 4">
    <name type="scientific">Burkholderia contaminans</name>
    <dbReference type="NCBI Taxonomy" id="488447"/>
    <lineage>
        <taxon>Bacteria</taxon>
        <taxon>Pseudomonadati</taxon>
        <taxon>Pseudomonadota</taxon>
        <taxon>Betaproteobacteria</taxon>
        <taxon>Burkholderiales</taxon>
        <taxon>Burkholderiaceae</taxon>
        <taxon>Burkholderia</taxon>
        <taxon>Burkholderia cepacia complex</taxon>
    </lineage>
</organism>
<reference evidence="3 5" key="2">
    <citation type="submission" date="2021-03" db="EMBL/GenBank/DDBJ databases">
        <title>Clinical course, treatment and visual outcome of an outbreak of Burkholderia contaminans endophthalmitis following cataract surgery.</title>
        <authorList>
            <person name="Lind C."/>
            <person name="Olsen K."/>
            <person name="Angelsen N.K."/>
            <person name="Krefting E.A."/>
            <person name="Fossen K."/>
            <person name="Gravningen K."/>
            <person name="Depoorter E."/>
            <person name="Vandamme P."/>
            <person name="Bertelsen G."/>
        </authorList>
    </citation>
    <scope>NUCLEOTIDE SEQUENCE [LARGE SCALE GENOMIC DNA]</scope>
    <source>
        <strain evidence="3 5">51242556</strain>
    </source>
</reference>
<evidence type="ECO:0000313" key="3">
    <source>
        <dbReference type="EMBL" id="MBO1831582.1"/>
    </source>
</evidence>
<feature type="region of interest" description="Disordered" evidence="1">
    <location>
        <begin position="214"/>
        <end position="236"/>
    </location>
</feature>
<dbReference type="Proteomes" id="UP000664048">
    <property type="component" value="Unassembled WGS sequence"/>
</dbReference>
<dbReference type="Proteomes" id="UP000611459">
    <property type="component" value="Unassembled WGS sequence"/>
</dbReference>
<dbReference type="AlphaFoldDB" id="A0AAP1YAS1"/>
<evidence type="ECO:0000256" key="1">
    <source>
        <dbReference type="SAM" id="MobiDB-lite"/>
    </source>
</evidence>
<dbReference type="RefSeq" id="WP_141716991.1">
    <property type="nucleotide sequence ID" value="NZ_BSTW01000004.1"/>
</dbReference>
<name>A0AAP1YAS1_9BURK</name>
<protein>
    <submittedName>
        <fullName evidence="2">Uncharacterized protein</fullName>
    </submittedName>
</protein>
<reference evidence="2" key="1">
    <citation type="submission" date="2021-01" db="EMBL/GenBank/DDBJ databases">
        <title>Outbreak of Burkholderia contaminns endophthalmitis traced to a clinical ventilation system.</title>
        <authorList>
            <person name="Lipuma J."/>
            <person name="Spilker T."/>
            <person name="Kratholm J."/>
        </authorList>
    </citation>
    <scope>NUCLEOTIDE SEQUENCE</scope>
    <source>
        <strain evidence="2">HI4954</strain>
    </source>
</reference>
<keyword evidence="5" id="KW-1185">Reference proteome</keyword>
<dbReference type="EMBL" id="JAENIB010000006">
    <property type="protein sequence ID" value="MBK1931557.1"/>
    <property type="molecule type" value="Genomic_DNA"/>
</dbReference>